<accession>A0A6J6H664</accession>
<protein>
    <submittedName>
        <fullName evidence="1">Unannotated protein</fullName>
    </submittedName>
</protein>
<sequence length="53" mass="5857">MTTTALAAVTPVAQEHRSEHAVSARWIAITRSILRNRFIVHFGDDKEIGIIGV</sequence>
<proteinExistence type="predicted"/>
<organism evidence="1">
    <name type="scientific">freshwater metagenome</name>
    <dbReference type="NCBI Taxonomy" id="449393"/>
    <lineage>
        <taxon>unclassified sequences</taxon>
        <taxon>metagenomes</taxon>
        <taxon>ecological metagenomes</taxon>
    </lineage>
</organism>
<dbReference type="EMBL" id="CAEZUK010000154">
    <property type="protein sequence ID" value="CAB4604268.1"/>
    <property type="molecule type" value="Genomic_DNA"/>
</dbReference>
<dbReference type="AlphaFoldDB" id="A0A6J6H664"/>
<name>A0A6J6H664_9ZZZZ</name>
<evidence type="ECO:0000313" key="1">
    <source>
        <dbReference type="EMBL" id="CAB4604268.1"/>
    </source>
</evidence>
<reference evidence="1" key="1">
    <citation type="submission" date="2020-05" db="EMBL/GenBank/DDBJ databases">
        <authorList>
            <person name="Chiriac C."/>
            <person name="Salcher M."/>
            <person name="Ghai R."/>
            <person name="Kavagutti S V."/>
        </authorList>
    </citation>
    <scope>NUCLEOTIDE SEQUENCE</scope>
</reference>
<evidence type="ECO:0000313" key="2">
    <source>
        <dbReference type="EMBL" id="CAB4777302.1"/>
    </source>
</evidence>
<dbReference type="EMBL" id="CAEZZV010000062">
    <property type="protein sequence ID" value="CAB4777302.1"/>
    <property type="molecule type" value="Genomic_DNA"/>
</dbReference>
<gene>
    <name evidence="1" type="ORF">UFOPK1820_00954</name>
    <name evidence="2" type="ORF">UFOPK2921_00619</name>
</gene>